<name>X1JWN7_9ZZZZ</name>
<accession>X1JWN7</accession>
<proteinExistence type="predicted"/>
<dbReference type="EMBL" id="BARU01031404">
    <property type="protein sequence ID" value="GAH74203.1"/>
    <property type="molecule type" value="Genomic_DNA"/>
</dbReference>
<organism evidence="1">
    <name type="scientific">marine sediment metagenome</name>
    <dbReference type="NCBI Taxonomy" id="412755"/>
    <lineage>
        <taxon>unclassified sequences</taxon>
        <taxon>metagenomes</taxon>
        <taxon>ecological metagenomes</taxon>
    </lineage>
</organism>
<reference evidence="1" key="1">
    <citation type="journal article" date="2014" name="Front. Microbiol.">
        <title>High frequency of phylogenetically diverse reductive dehalogenase-homologous genes in deep subseafloor sedimentary metagenomes.</title>
        <authorList>
            <person name="Kawai M."/>
            <person name="Futagami T."/>
            <person name="Toyoda A."/>
            <person name="Takaki Y."/>
            <person name="Nishi S."/>
            <person name="Hori S."/>
            <person name="Arai W."/>
            <person name="Tsubouchi T."/>
            <person name="Morono Y."/>
            <person name="Uchiyama I."/>
            <person name="Ito T."/>
            <person name="Fujiyama A."/>
            <person name="Inagaki F."/>
            <person name="Takami H."/>
        </authorList>
    </citation>
    <scope>NUCLEOTIDE SEQUENCE</scope>
    <source>
        <strain evidence="1">Expedition CK06-06</strain>
    </source>
</reference>
<feature type="non-terminal residue" evidence="1">
    <location>
        <position position="262"/>
    </location>
</feature>
<comment type="caution">
    <text evidence="1">The sequence shown here is derived from an EMBL/GenBank/DDBJ whole genome shotgun (WGS) entry which is preliminary data.</text>
</comment>
<evidence type="ECO:0000313" key="1">
    <source>
        <dbReference type="EMBL" id="GAH74203.1"/>
    </source>
</evidence>
<feature type="non-terminal residue" evidence="1">
    <location>
        <position position="1"/>
    </location>
</feature>
<sequence>PLHKVNPSVPKPLSLIVATMLAKDPDERFSNVEALGREIRANFSPRAQRPAPRAAKKRRVSAAAAAAGTGLLGADGEELVVSGEEAVKPSEPVTAEIPKEPMSLRRKLILTGVAAASVVTALAVWRGLEYGQRKELRARAEATYVVARELYRKAGMAETAAQKTNLYGQALEEYREVFGRKYSGLAVAEQAKVKGYVCRAHLAVLERKWTETDRYIGFADELLKGIDRAGAAPDEWVRDAQGELGEFRDYWFSQREYHDAVE</sequence>
<evidence type="ECO:0008006" key="2">
    <source>
        <dbReference type="Google" id="ProtNLM"/>
    </source>
</evidence>
<gene>
    <name evidence="1" type="ORF">S03H2_49673</name>
</gene>
<protein>
    <recommendedName>
        <fullName evidence="2">Protein kinase domain-containing protein</fullName>
    </recommendedName>
</protein>
<dbReference type="AlphaFoldDB" id="X1JWN7"/>